<sequence>MADNNAGGSPIRFRRRAPARRTCKGFSRLSLSGPDADTSALRQRMEAQMGLMEDALRQLKEDVGTMGLLADRPDATGRGDEPSQGDGVAREARAAEPGDDSECAVASDADSSEVWDACEWPQTVAMRPCFEEALAELDIGNSRATTTKDFLQRARFRIKTRENDLVTKQHFTSRFILYPHCRRVLIFKAFSIVVLVFDLCMVPYMIAWDSPYEGWTFAHMLFSALFWFLDMISNFMIGYVRDYQVQMRPMDIVVHYVRTRFLLDLLFVCSDVVSLVVLGGAGAADAYWLFSALRALKAGRLMQIRNLLNACSQIITDEKYHT</sequence>
<organism evidence="3 4">
    <name type="scientific">Prorocentrum cordatum</name>
    <dbReference type="NCBI Taxonomy" id="2364126"/>
    <lineage>
        <taxon>Eukaryota</taxon>
        <taxon>Sar</taxon>
        <taxon>Alveolata</taxon>
        <taxon>Dinophyceae</taxon>
        <taxon>Prorocentrales</taxon>
        <taxon>Prorocentraceae</taxon>
        <taxon>Prorocentrum</taxon>
    </lineage>
</organism>
<feature type="region of interest" description="Disordered" evidence="1">
    <location>
        <begin position="1"/>
        <end position="38"/>
    </location>
</feature>
<keyword evidence="2" id="KW-0812">Transmembrane</keyword>
<dbReference type="PANTHER" id="PTHR45689:SF5">
    <property type="entry name" value="I[[H]] CHANNEL, ISOFORM E"/>
    <property type="match status" value="1"/>
</dbReference>
<keyword evidence="2" id="KW-1133">Transmembrane helix</keyword>
<proteinExistence type="predicted"/>
<name>A0ABN9PGZ7_9DINO</name>
<keyword evidence="4" id="KW-1185">Reference proteome</keyword>
<evidence type="ECO:0000256" key="1">
    <source>
        <dbReference type="SAM" id="MobiDB-lite"/>
    </source>
</evidence>
<feature type="compositionally biased region" description="Basic residues" evidence="1">
    <location>
        <begin position="12"/>
        <end position="23"/>
    </location>
</feature>
<feature type="transmembrane region" description="Helical" evidence="2">
    <location>
        <begin position="184"/>
        <end position="206"/>
    </location>
</feature>
<evidence type="ECO:0000256" key="2">
    <source>
        <dbReference type="SAM" id="Phobius"/>
    </source>
</evidence>
<dbReference type="EMBL" id="CAUYUJ010000703">
    <property type="protein sequence ID" value="CAK0792064.1"/>
    <property type="molecule type" value="Genomic_DNA"/>
</dbReference>
<feature type="transmembrane region" description="Helical" evidence="2">
    <location>
        <begin position="218"/>
        <end position="240"/>
    </location>
</feature>
<reference evidence="3" key="1">
    <citation type="submission" date="2023-10" db="EMBL/GenBank/DDBJ databases">
        <authorList>
            <person name="Chen Y."/>
            <person name="Shah S."/>
            <person name="Dougan E. K."/>
            <person name="Thang M."/>
            <person name="Chan C."/>
        </authorList>
    </citation>
    <scope>NUCLEOTIDE SEQUENCE [LARGE SCALE GENOMIC DNA]</scope>
</reference>
<dbReference type="Proteomes" id="UP001189429">
    <property type="component" value="Unassembled WGS sequence"/>
</dbReference>
<comment type="caution">
    <text evidence="3">The sequence shown here is derived from an EMBL/GenBank/DDBJ whole genome shotgun (WGS) entry which is preliminary data.</text>
</comment>
<feature type="compositionally biased region" description="Basic and acidic residues" evidence="1">
    <location>
        <begin position="71"/>
        <end position="81"/>
    </location>
</feature>
<accession>A0ABN9PGZ7</accession>
<evidence type="ECO:0008006" key="5">
    <source>
        <dbReference type="Google" id="ProtNLM"/>
    </source>
</evidence>
<protein>
    <recommendedName>
        <fullName evidence="5">Ion transport domain-containing protein</fullName>
    </recommendedName>
</protein>
<gene>
    <name evidence="3" type="ORF">PCOR1329_LOCUS2780</name>
</gene>
<feature type="region of interest" description="Disordered" evidence="1">
    <location>
        <begin position="69"/>
        <end position="108"/>
    </location>
</feature>
<feature type="transmembrane region" description="Helical" evidence="2">
    <location>
        <begin position="261"/>
        <end position="284"/>
    </location>
</feature>
<evidence type="ECO:0000313" key="4">
    <source>
        <dbReference type="Proteomes" id="UP001189429"/>
    </source>
</evidence>
<dbReference type="PANTHER" id="PTHR45689">
    <property type="entry name" value="I[[H]] CHANNEL, ISOFORM E"/>
    <property type="match status" value="1"/>
</dbReference>
<dbReference type="SUPFAM" id="SSF81324">
    <property type="entry name" value="Voltage-gated potassium channels"/>
    <property type="match status" value="1"/>
</dbReference>
<evidence type="ECO:0000313" key="3">
    <source>
        <dbReference type="EMBL" id="CAK0792064.1"/>
    </source>
</evidence>
<dbReference type="InterPro" id="IPR051413">
    <property type="entry name" value="K/Na_HCN_channel"/>
</dbReference>
<keyword evidence="2" id="KW-0472">Membrane</keyword>